<name>A0A2K3MM29_TRIPR</name>
<dbReference type="EMBL" id="ASHM01010028">
    <property type="protein sequence ID" value="PNX91814.1"/>
    <property type="molecule type" value="Genomic_DNA"/>
</dbReference>
<gene>
    <name evidence="1" type="ORF">L195_g014939</name>
</gene>
<sequence>MRRLRHSYTDSDDERHRHCDHGAVEIVAGSPAENQIFFL</sequence>
<accession>A0A2K3MM29</accession>
<dbReference type="AlphaFoldDB" id="A0A2K3MM29"/>
<dbReference type="Proteomes" id="UP000236291">
    <property type="component" value="Unassembled WGS sequence"/>
</dbReference>
<organism evidence="1 2">
    <name type="scientific">Trifolium pratense</name>
    <name type="common">Red clover</name>
    <dbReference type="NCBI Taxonomy" id="57577"/>
    <lineage>
        <taxon>Eukaryota</taxon>
        <taxon>Viridiplantae</taxon>
        <taxon>Streptophyta</taxon>
        <taxon>Embryophyta</taxon>
        <taxon>Tracheophyta</taxon>
        <taxon>Spermatophyta</taxon>
        <taxon>Magnoliopsida</taxon>
        <taxon>eudicotyledons</taxon>
        <taxon>Gunneridae</taxon>
        <taxon>Pentapetalae</taxon>
        <taxon>rosids</taxon>
        <taxon>fabids</taxon>
        <taxon>Fabales</taxon>
        <taxon>Fabaceae</taxon>
        <taxon>Papilionoideae</taxon>
        <taxon>50 kb inversion clade</taxon>
        <taxon>NPAAA clade</taxon>
        <taxon>Hologalegina</taxon>
        <taxon>IRL clade</taxon>
        <taxon>Trifolieae</taxon>
        <taxon>Trifolium</taxon>
    </lineage>
</organism>
<comment type="caution">
    <text evidence="1">The sequence shown here is derived from an EMBL/GenBank/DDBJ whole genome shotgun (WGS) entry which is preliminary data.</text>
</comment>
<proteinExistence type="predicted"/>
<protein>
    <submittedName>
        <fullName evidence="1">Uncharacterized protein</fullName>
    </submittedName>
</protein>
<reference evidence="1 2" key="1">
    <citation type="journal article" date="2014" name="Am. J. Bot.">
        <title>Genome assembly and annotation for red clover (Trifolium pratense; Fabaceae).</title>
        <authorList>
            <person name="Istvanek J."/>
            <person name="Jaros M."/>
            <person name="Krenek A."/>
            <person name="Repkova J."/>
        </authorList>
    </citation>
    <scope>NUCLEOTIDE SEQUENCE [LARGE SCALE GENOMIC DNA]</scope>
    <source>
        <strain evidence="2">cv. Tatra</strain>
        <tissue evidence="1">Young leaves</tissue>
    </source>
</reference>
<evidence type="ECO:0000313" key="2">
    <source>
        <dbReference type="Proteomes" id="UP000236291"/>
    </source>
</evidence>
<feature type="non-terminal residue" evidence="1">
    <location>
        <position position="39"/>
    </location>
</feature>
<reference evidence="1 2" key="2">
    <citation type="journal article" date="2017" name="Front. Plant Sci.">
        <title>Gene Classification and Mining of Molecular Markers Useful in Red Clover (Trifolium pratense) Breeding.</title>
        <authorList>
            <person name="Istvanek J."/>
            <person name="Dluhosova J."/>
            <person name="Dluhos P."/>
            <person name="Patkova L."/>
            <person name="Nedelnik J."/>
            <person name="Repkova J."/>
        </authorList>
    </citation>
    <scope>NUCLEOTIDE SEQUENCE [LARGE SCALE GENOMIC DNA]</scope>
    <source>
        <strain evidence="2">cv. Tatra</strain>
        <tissue evidence="1">Young leaves</tissue>
    </source>
</reference>
<evidence type="ECO:0000313" key="1">
    <source>
        <dbReference type="EMBL" id="PNX91814.1"/>
    </source>
</evidence>